<dbReference type="RefSeq" id="WP_155873355.1">
    <property type="nucleotide sequence ID" value="NZ_LR738855.1"/>
</dbReference>
<reference evidence="2 3" key="1">
    <citation type="submission" date="2019-11" db="EMBL/GenBank/DDBJ databases">
        <authorList>
            <person name="Brisse S."/>
        </authorList>
    </citation>
    <scope>NUCLEOTIDE SEQUENCE [LARGE SCALE GENOMIC DNA]</scope>
    <source>
        <strain evidence="2">FRC0190</strain>
    </source>
</reference>
<dbReference type="SUPFAM" id="SSF54197">
    <property type="entry name" value="HIT-like"/>
    <property type="match status" value="1"/>
</dbReference>
<organism evidence="2 3">
    <name type="scientific">Corynebacterium rouxii</name>
    <dbReference type="NCBI Taxonomy" id="2719119"/>
    <lineage>
        <taxon>Bacteria</taxon>
        <taxon>Bacillati</taxon>
        <taxon>Actinomycetota</taxon>
        <taxon>Actinomycetes</taxon>
        <taxon>Mycobacteriales</taxon>
        <taxon>Corynebacteriaceae</taxon>
        <taxon>Corynebacterium</taxon>
    </lineage>
</organism>
<dbReference type="PANTHER" id="PTHR42763:SF2">
    <property type="entry name" value="ADP-GLUCOSE PHOSPHORYLASE"/>
    <property type="match status" value="1"/>
</dbReference>
<evidence type="ECO:0000313" key="3">
    <source>
        <dbReference type="Proteomes" id="UP000423525"/>
    </source>
</evidence>
<dbReference type="InterPro" id="IPR036265">
    <property type="entry name" value="HIT-like_sf"/>
</dbReference>
<dbReference type="AlphaFoldDB" id="A0A6I8MGN0"/>
<protein>
    <recommendedName>
        <fullName evidence="1">DUF4921 domain-containing protein</fullName>
    </recommendedName>
</protein>
<dbReference type="EMBL" id="LR738855">
    <property type="protein sequence ID" value="VZH85624.1"/>
    <property type="molecule type" value="Genomic_DNA"/>
</dbReference>
<feature type="domain" description="DUF4921" evidence="1">
    <location>
        <begin position="15"/>
        <end position="436"/>
    </location>
</feature>
<accession>A0A6I8MGN0</accession>
<name>A0A6I8MGN0_9CORY</name>
<dbReference type="KEGG" id="crf:FRC0190_01574"/>
<dbReference type="Pfam" id="PF16268">
    <property type="entry name" value="DUF4921"/>
    <property type="match status" value="1"/>
</dbReference>
<dbReference type="Proteomes" id="UP000423525">
    <property type="component" value="Chromosome"/>
</dbReference>
<sequence length="442" mass="50087">MNGHMYSHPTAIQTMPDGTIKQVNPFSGTEVWTVPGRGHRPLSTPQGNITPITPSDHSNTCAFCSDRYLDTPPEKARIVRDDDGWTILRGVLPDRLHDSVPAFRRVSNLFEIVSYDYWRNNYGFSMDLETTDWMQSYISTEKGREHVLATVRTKLQAAGIQDMPDDATLLPQGEAFFGGGHDLIIGQRHFVPDATQSDQLASAGMLSPDEHFAFIFFTVDALREAYQRNRYAPYVAVFQNWLKPAGASFDHLHKQLVAIDERGVHGETEIAKLRNYPNMYNEWAVDYAGQRNLIIAENDHAVCFAGFGHRYPTLEVFSRSATPEPWLQTNEEIKAMSDLIHACHAAAGPHVPCNEEWHHKPIDLDIAMPWRVMIKWRVSTLAGFEGSTKVYLNTLSPWDVRDRVVPRLYELRDSGAIDGSIRIATECSVRRNSLLYNKNLNM</sequence>
<dbReference type="InterPro" id="IPR053177">
    <property type="entry name" value="ADP-glucose_phosphorylase"/>
</dbReference>
<evidence type="ECO:0000259" key="1">
    <source>
        <dbReference type="Pfam" id="PF16268"/>
    </source>
</evidence>
<dbReference type="PANTHER" id="PTHR42763">
    <property type="entry name" value="ADP-GLUCOSE PHOSPHORYLASE"/>
    <property type="match status" value="1"/>
</dbReference>
<gene>
    <name evidence="2" type="ORF">FRC0190_01574</name>
</gene>
<dbReference type="Gene3D" id="3.30.428.10">
    <property type="entry name" value="HIT-like"/>
    <property type="match status" value="2"/>
</dbReference>
<proteinExistence type="predicted"/>
<dbReference type="InterPro" id="IPR032576">
    <property type="entry name" value="DUF4921"/>
</dbReference>
<evidence type="ECO:0000313" key="2">
    <source>
        <dbReference type="EMBL" id="VZH85624.1"/>
    </source>
</evidence>